<reference evidence="2 3" key="1">
    <citation type="journal article" date="2023" name="Plants (Basel)">
        <title>Bridging the Gap: Combining Genomics and Transcriptomics Approaches to Understand Stylosanthes scabra, an Orphan Legume from the Brazilian Caatinga.</title>
        <authorList>
            <person name="Ferreira-Neto J.R.C."/>
            <person name="da Silva M.D."/>
            <person name="Binneck E."/>
            <person name="de Melo N.F."/>
            <person name="da Silva R.H."/>
            <person name="de Melo A.L.T.M."/>
            <person name="Pandolfi V."/>
            <person name="Bustamante F.O."/>
            <person name="Brasileiro-Vidal A.C."/>
            <person name="Benko-Iseppon A.M."/>
        </authorList>
    </citation>
    <scope>NUCLEOTIDE SEQUENCE [LARGE SCALE GENOMIC DNA]</scope>
    <source>
        <tissue evidence="2">Leaves</tissue>
    </source>
</reference>
<sequence>MDVGFDYFLVKCDLLENREKILLGGPWKLGGYYFAVKPWILALGHVKNLSAQRQCGCFGLADCLKCGGKQPAMNEKREESPTIVDTKAAEEHRESPSETIQIPFEFGKNPSISDGNKENEGSSEESMPIVTSNGINDEQEKEWTKVISKKKGESVSQRVDPSSSKPKCTMSKPNQNRNFGLKQGAIKATTS</sequence>
<proteinExistence type="predicted"/>
<dbReference type="Proteomes" id="UP001341840">
    <property type="component" value="Unassembled WGS sequence"/>
</dbReference>
<evidence type="ECO:0000313" key="2">
    <source>
        <dbReference type="EMBL" id="MED6152126.1"/>
    </source>
</evidence>
<name>A0ABU6TW33_9FABA</name>
<gene>
    <name evidence="2" type="ORF">PIB30_088921</name>
</gene>
<evidence type="ECO:0008006" key="4">
    <source>
        <dbReference type="Google" id="ProtNLM"/>
    </source>
</evidence>
<comment type="caution">
    <text evidence="2">The sequence shown here is derived from an EMBL/GenBank/DDBJ whole genome shotgun (WGS) entry which is preliminary data.</text>
</comment>
<organism evidence="2 3">
    <name type="scientific">Stylosanthes scabra</name>
    <dbReference type="NCBI Taxonomy" id="79078"/>
    <lineage>
        <taxon>Eukaryota</taxon>
        <taxon>Viridiplantae</taxon>
        <taxon>Streptophyta</taxon>
        <taxon>Embryophyta</taxon>
        <taxon>Tracheophyta</taxon>
        <taxon>Spermatophyta</taxon>
        <taxon>Magnoliopsida</taxon>
        <taxon>eudicotyledons</taxon>
        <taxon>Gunneridae</taxon>
        <taxon>Pentapetalae</taxon>
        <taxon>rosids</taxon>
        <taxon>fabids</taxon>
        <taxon>Fabales</taxon>
        <taxon>Fabaceae</taxon>
        <taxon>Papilionoideae</taxon>
        <taxon>50 kb inversion clade</taxon>
        <taxon>dalbergioids sensu lato</taxon>
        <taxon>Dalbergieae</taxon>
        <taxon>Pterocarpus clade</taxon>
        <taxon>Stylosanthes</taxon>
    </lineage>
</organism>
<feature type="region of interest" description="Disordered" evidence="1">
    <location>
        <begin position="71"/>
        <end position="191"/>
    </location>
</feature>
<evidence type="ECO:0000313" key="3">
    <source>
        <dbReference type="Proteomes" id="UP001341840"/>
    </source>
</evidence>
<feature type="compositionally biased region" description="Polar residues" evidence="1">
    <location>
        <begin position="154"/>
        <end position="178"/>
    </location>
</feature>
<evidence type="ECO:0000256" key="1">
    <source>
        <dbReference type="SAM" id="MobiDB-lite"/>
    </source>
</evidence>
<dbReference type="EMBL" id="JASCZI010092257">
    <property type="protein sequence ID" value="MED6152126.1"/>
    <property type="molecule type" value="Genomic_DNA"/>
</dbReference>
<protein>
    <recommendedName>
        <fullName evidence="4">DUF4283 domain-containing protein</fullName>
    </recommendedName>
</protein>
<feature type="compositionally biased region" description="Basic and acidic residues" evidence="1">
    <location>
        <begin position="87"/>
        <end position="96"/>
    </location>
</feature>
<accession>A0ABU6TW33</accession>
<keyword evidence="3" id="KW-1185">Reference proteome</keyword>